<dbReference type="RefSeq" id="WP_107826312.1">
    <property type="nucleotide sequence ID" value="NZ_CP160205.1"/>
</dbReference>
<dbReference type="AlphaFoldDB" id="A0A2T5JEK6"/>
<proteinExistence type="predicted"/>
<evidence type="ECO:0000313" key="2">
    <source>
        <dbReference type="EMBL" id="PTR00871.1"/>
    </source>
</evidence>
<feature type="signal peptide" evidence="1">
    <location>
        <begin position="1"/>
        <end position="21"/>
    </location>
</feature>
<accession>A0A2T5JEK6</accession>
<comment type="caution">
    <text evidence="2">The sequence shown here is derived from an EMBL/GenBank/DDBJ whole genome shotgun (WGS) entry which is preliminary data.</text>
</comment>
<evidence type="ECO:0000256" key="1">
    <source>
        <dbReference type="SAM" id="SignalP"/>
    </source>
</evidence>
<reference evidence="2 3" key="1">
    <citation type="submission" date="2018-04" db="EMBL/GenBank/DDBJ databases">
        <title>Genomic Encyclopedia of Archaeal and Bacterial Type Strains, Phase II (KMG-II): from individual species to whole genera.</title>
        <authorList>
            <person name="Goeker M."/>
        </authorList>
    </citation>
    <scope>NUCLEOTIDE SEQUENCE [LARGE SCALE GENOMIC DNA]</scope>
    <source>
        <strain evidence="2 3">DSM 26809</strain>
    </source>
</reference>
<feature type="chain" id="PRO_5015604921" evidence="1">
    <location>
        <begin position="22"/>
        <end position="468"/>
    </location>
</feature>
<organism evidence="2 3">
    <name type="scientific">Mucilaginibacter yixingensis</name>
    <dbReference type="NCBI Taxonomy" id="1295612"/>
    <lineage>
        <taxon>Bacteria</taxon>
        <taxon>Pseudomonadati</taxon>
        <taxon>Bacteroidota</taxon>
        <taxon>Sphingobacteriia</taxon>
        <taxon>Sphingobacteriales</taxon>
        <taxon>Sphingobacteriaceae</taxon>
        <taxon>Mucilaginibacter</taxon>
    </lineage>
</organism>
<keyword evidence="1" id="KW-0732">Signal</keyword>
<name>A0A2T5JEK6_9SPHI</name>
<dbReference type="Proteomes" id="UP000244168">
    <property type="component" value="Unassembled WGS sequence"/>
</dbReference>
<dbReference type="EMBL" id="QAOQ01000001">
    <property type="protein sequence ID" value="PTR00871.1"/>
    <property type="molecule type" value="Genomic_DNA"/>
</dbReference>
<protein>
    <submittedName>
        <fullName evidence="2">Uncharacterized protein</fullName>
    </submittedName>
</protein>
<gene>
    <name evidence="2" type="ORF">C8P68_101100</name>
</gene>
<dbReference type="OrthoDB" id="5490906at2"/>
<sequence>MKSIKILLPVILAAITTVATAQQHMADTMKMEHMDHHMHHPAMKMTGMPADTMPQHHAVMSSQYSIDLPMNRDGSGTSWVPDSSPMYAYMKHGKRWMSMLHFNQFIRYNAQDVFKQGSRGGSHFDAPNMIMGMTQTQVGKNGLFGINAMLSFDPFLVGNHGYPLEFQTGETYKGSKLVDRQHPHDLVAQLALSYTQHLGDNMDAFVSAGYPFEPALGPPVFMHRLSGMSNPDAPLTHHYADATHITFGVATLGFRYKDFKIEGSTFTGREPDEHRYDFDKPKFDSYSVRLSYNPSNNWALQVSNGWIHSPEELEPDHNVIRTTASVMNVTPYTEDSYLATTLVYGQNHISNHGETLPSVLLESTLQLSKTAVYGRFEYVKKNADELDLLAMLPTNPDLNINALTLGTNRIIFNFKNTDVRAGIQGTLNVSPTQVRSLYGTAPMAVEVYMRISPSLMTMGGHKHPKMVM</sequence>
<evidence type="ECO:0000313" key="3">
    <source>
        <dbReference type="Proteomes" id="UP000244168"/>
    </source>
</evidence>
<keyword evidence="3" id="KW-1185">Reference proteome</keyword>